<dbReference type="SMART" id="SM00530">
    <property type="entry name" value="HTH_XRE"/>
    <property type="match status" value="1"/>
</dbReference>
<sequence>MFHEQWSVGEMNHRLKQARKALGYTQSDLAAMLGYRSKSGYAMIENGRNNPPLHIALKLSGILGSDVHTLFTDLYDIPERKGGLS</sequence>
<dbReference type="Gene3D" id="1.10.260.40">
    <property type="entry name" value="lambda repressor-like DNA-binding domains"/>
    <property type="match status" value="1"/>
</dbReference>
<name>A0A2W1LTB6_9BACL</name>
<feature type="domain" description="HTH cro/C1-type" evidence="1">
    <location>
        <begin position="15"/>
        <end position="70"/>
    </location>
</feature>
<dbReference type="InterPro" id="IPR001387">
    <property type="entry name" value="Cro/C1-type_HTH"/>
</dbReference>
<organism evidence="2 3">
    <name type="scientific">Paenibacillus sambharensis</name>
    <dbReference type="NCBI Taxonomy" id="1803190"/>
    <lineage>
        <taxon>Bacteria</taxon>
        <taxon>Bacillati</taxon>
        <taxon>Bacillota</taxon>
        <taxon>Bacilli</taxon>
        <taxon>Bacillales</taxon>
        <taxon>Paenibacillaceae</taxon>
        <taxon>Paenibacillus</taxon>
    </lineage>
</organism>
<comment type="caution">
    <text evidence="2">The sequence shown here is derived from an EMBL/GenBank/DDBJ whole genome shotgun (WGS) entry which is preliminary data.</text>
</comment>
<dbReference type="CDD" id="cd00093">
    <property type="entry name" value="HTH_XRE"/>
    <property type="match status" value="1"/>
</dbReference>
<evidence type="ECO:0000313" key="2">
    <source>
        <dbReference type="EMBL" id="PZD94687.1"/>
    </source>
</evidence>
<proteinExistence type="predicted"/>
<accession>A0A2W1LTB6</accession>
<keyword evidence="3" id="KW-1185">Reference proteome</keyword>
<dbReference type="EMBL" id="QKRB01000051">
    <property type="protein sequence ID" value="PZD94687.1"/>
    <property type="molecule type" value="Genomic_DNA"/>
</dbReference>
<dbReference type="Pfam" id="PF01381">
    <property type="entry name" value="HTH_3"/>
    <property type="match status" value="1"/>
</dbReference>
<evidence type="ECO:0000313" key="3">
    <source>
        <dbReference type="Proteomes" id="UP000249522"/>
    </source>
</evidence>
<dbReference type="InterPro" id="IPR010982">
    <property type="entry name" value="Lambda_DNA-bd_dom_sf"/>
</dbReference>
<gene>
    <name evidence="2" type="ORF">DNH61_17195</name>
</gene>
<reference evidence="2 3" key="1">
    <citation type="submission" date="2018-06" db="EMBL/GenBank/DDBJ databases">
        <title>Paenibacillus imtechensis sp. nov.</title>
        <authorList>
            <person name="Pinnaka A.K."/>
            <person name="Singh H."/>
            <person name="Kaur M."/>
        </authorList>
    </citation>
    <scope>NUCLEOTIDE SEQUENCE [LARGE SCALE GENOMIC DNA]</scope>
    <source>
        <strain evidence="2 3">SMB1</strain>
    </source>
</reference>
<dbReference type="OrthoDB" id="48775at2"/>
<evidence type="ECO:0000259" key="1">
    <source>
        <dbReference type="PROSITE" id="PS50943"/>
    </source>
</evidence>
<dbReference type="PROSITE" id="PS50943">
    <property type="entry name" value="HTH_CROC1"/>
    <property type="match status" value="1"/>
</dbReference>
<dbReference type="GO" id="GO:0003677">
    <property type="term" value="F:DNA binding"/>
    <property type="evidence" value="ECO:0007669"/>
    <property type="project" value="InterPro"/>
</dbReference>
<protein>
    <submittedName>
        <fullName evidence="2">Transcriptional regulator</fullName>
    </submittedName>
</protein>
<dbReference type="AlphaFoldDB" id="A0A2W1LTB6"/>
<dbReference type="Proteomes" id="UP000249522">
    <property type="component" value="Unassembled WGS sequence"/>
</dbReference>
<dbReference type="SUPFAM" id="SSF47413">
    <property type="entry name" value="lambda repressor-like DNA-binding domains"/>
    <property type="match status" value="1"/>
</dbReference>